<evidence type="ECO:0000259" key="2">
    <source>
        <dbReference type="Pfam" id="PF16391"/>
    </source>
</evidence>
<evidence type="ECO:0000313" key="5">
    <source>
        <dbReference type="Proteomes" id="UP000190166"/>
    </source>
</evidence>
<accession>A0A1T5P980</accession>
<gene>
    <name evidence="4" type="ORF">SAMN05660461_5024</name>
</gene>
<keyword evidence="5" id="KW-1185">Reference proteome</keyword>
<evidence type="ECO:0000313" key="4">
    <source>
        <dbReference type="EMBL" id="SKD09143.1"/>
    </source>
</evidence>
<dbReference type="STRING" id="393003.SAMN05660461_5024"/>
<name>A0A1T5P980_9BACT</name>
<proteinExistence type="predicted"/>
<dbReference type="InterPro" id="IPR008979">
    <property type="entry name" value="Galactose-bd-like_sf"/>
</dbReference>
<dbReference type="EMBL" id="FUZZ01000004">
    <property type="protein sequence ID" value="SKD09143.1"/>
    <property type="molecule type" value="Genomic_DNA"/>
</dbReference>
<feature type="domain" description="DUF5126" evidence="3">
    <location>
        <begin position="124"/>
        <end position="227"/>
    </location>
</feature>
<dbReference type="RefSeq" id="WP_079472284.1">
    <property type="nucleotide sequence ID" value="NZ_FUZZ01000004.1"/>
</dbReference>
<dbReference type="Pfam" id="PF16323">
    <property type="entry name" value="DUF4959"/>
    <property type="match status" value="1"/>
</dbReference>
<dbReference type="Gene3D" id="2.60.120.260">
    <property type="entry name" value="Galactose-binding domain-like"/>
    <property type="match status" value="1"/>
</dbReference>
<dbReference type="Pfam" id="PF17166">
    <property type="entry name" value="DUF5126"/>
    <property type="match status" value="1"/>
</dbReference>
<dbReference type="Pfam" id="PF16391">
    <property type="entry name" value="DUF5000"/>
    <property type="match status" value="1"/>
</dbReference>
<dbReference type="InterPro" id="IPR032527">
    <property type="entry name" value="DUF4959"/>
</dbReference>
<feature type="domain" description="DUF5000" evidence="2">
    <location>
        <begin position="255"/>
        <end position="390"/>
    </location>
</feature>
<evidence type="ECO:0000259" key="3">
    <source>
        <dbReference type="Pfam" id="PF17166"/>
    </source>
</evidence>
<feature type="domain" description="DUF4959" evidence="1">
    <location>
        <begin position="19"/>
        <end position="123"/>
    </location>
</feature>
<reference evidence="4 5" key="1">
    <citation type="submission" date="2017-02" db="EMBL/GenBank/DDBJ databases">
        <authorList>
            <person name="Peterson S.W."/>
        </authorList>
    </citation>
    <scope>NUCLEOTIDE SEQUENCE [LARGE SCALE GENOMIC DNA]</scope>
    <source>
        <strain evidence="4 5">DSM 18108</strain>
    </source>
</reference>
<sequence length="394" mass="44200">MKQLRYIIISILIIVAGWSCKKESRINYTDENAPAPAPVTNIKVTVSPGAAILTYKLPTDPQLSYIKAVYEMQPGVFREAKASYYTDTLHLIGFGDTLVHKVQVFSVGKNEKVSAPVELTVQPLRPAVISAFSSITMGATFGGVQISFRNDAKDNLALTLMMDSTGQNTWTTVNTFYTGAPLGTYSVRGFDTTVKKFAIFVRDRWSNRSDTLIKSLKPVYEELISKSTWKELRLPTDTWAQADGGYQFSWLFDNNINSIFASTNLSVLPQWSTIDLGKKVVLSRIVEHQQQADHFYAGSAVKKFELWGSNDPSPDGSWDNWQLLGSFNSFKPSGLPLGQTTEEDRNYAWFKGEDFSFDRLLPAVRFLRFKTLETYSMSGQVVIAEIDLWGQQVP</sequence>
<dbReference type="SUPFAM" id="SSF49785">
    <property type="entry name" value="Galactose-binding domain-like"/>
    <property type="match status" value="1"/>
</dbReference>
<dbReference type="Proteomes" id="UP000190166">
    <property type="component" value="Unassembled WGS sequence"/>
</dbReference>
<evidence type="ECO:0008006" key="6">
    <source>
        <dbReference type="Google" id="ProtNLM"/>
    </source>
</evidence>
<dbReference type="InterPro" id="IPR033431">
    <property type="entry name" value="DUF5126"/>
</dbReference>
<dbReference type="InterPro" id="IPR032164">
    <property type="entry name" value="DUF5000"/>
</dbReference>
<evidence type="ECO:0000259" key="1">
    <source>
        <dbReference type="Pfam" id="PF16323"/>
    </source>
</evidence>
<organism evidence="4 5">
    <name type="scientific">Chitinophaga ginsengisegetis</name>
    <dbReference type="NCBI Taxonomy" id="393003"/>
    <lineage>
        <taxon>Bacteria</taxon>
        <taxon>Pseudomonadati</taxon>
        <taxon>Bacteroidota</taxon>
        <taxon>Chitinophagia</taxon>
        <taxon>Chitinophagales</taxon>
        <taxon>Chitinophagaceae</taxon>
        <taxon>Chitinophaga</taxon>
    </lineage>
</organism>
<protein>
    <recommendedName>
        <fullName evidence="6">F5/8 type C domain-containing protein</fullName>
    </recommendedName>
</protein>
<dbReference type="AlphaFoldDB" id="A0A1T5P980"/>